<organism evidence="10 11">
    <name type="scientific">Franzmannia qiaohouensis</name>
    <dbReference type="NCBI Taxonomy" id="1329370"/>
    <lineage>
        <taxon>Bacteria</taxon>
        <taxon>Pseudomonadati</taxon>
        <taxon>Pseudomonadota</taxon>
        <taxon>Gammaproteobacteria</taxon>
        <taxon>Oceanospirillales</taxon>
        <taxon>Halomonadaceae</taxon>
        <taxon>Franzmannia</taxon>
    </lineage>
</organism>
<evidence type="ECO:0000256" key="9">
    <source>
        <dbReference type="HAMAP-Rule" id="MF_00812"/>
    </source>
</evidence>
<feature type="binding site" evidence="9">
    <location>
        <position position="15"/>
    </location>
    <ligand>
        <name>S-adenosyl-L-methionine</name>
        <dbReference type="ChEBI" id="CHEBI:59789"/>
    </ligand>
</feature>
<evidence type="ECO:0000313" key="11">
    <source>
        <dbReference type="Proteomes" id="UP001251374"/>
    </source>
</evidence>
<evidence type="ECO:0000256" key="7">
    <source>
        <dbReference type="ARBA" id="ARBA00022679"/>
    </source>
</evidence>
<evidence type="ECO:0000256" key="2">
    <source>
        <dbReference type="ARBA" id="ARBA00004496"/>
    </source>
</evidence>
<feature type="binding site" evidence="9">
    <location>
        <position position="128"/>
    </location>
    <ligand>
        <name>S-adenosyl-L-methionine</name>
        <dbReference type="ChEBI" id="CHEBI:59789"/>
    </ligand>
</feature>
<dbReference type="RefSeq" id="WP_309720711.1">
    <property type="nucleotide sequence ID" value="NZ_JARWAM010000006.1"/>
</dbReference>
<keyword evidence="5 9" id="KW-0963">Cytoplasm</keyword>
<sequence>MSMQVSEENEWLSRWREGRIGFHRDAVHPALARFWPTLGAPSGAKVLVPLCGKSLDMRWLAEQGHPVLGIELATDAIEQFLAEGDGEVSRYHAGDFDICRQGSVELWGGDFFHFHIKQAAEVGAFYDRGALIALPQATRQRYAFHLAQLLPPGARGLLISLTRGGDVNVGPPFSVPAEEVRELFEPNFELTHLADGEPEANGFRESVWALKRRGPMA</sequence>
<dbReference type="InterPro" id="IPR008854">
    <property type="entry name" value="TPMT"/>
</dbReference>
<dbReference type="PANTHER" id="PTHR10259:SF11">
    <property type="entry name" value="THIOPURINE S-METHYLTRANSFERASE"/>
    <property type="match status" value="1"/>
</dbReference>
<dbReference type="HAMAP" id="MF_00812">
    <property type="entry name" value="Thiopur_methtran"/>
    <property type="match status" value="1"/>
</dbReference>
<accession>A0ABU1HE02</accession>
<feature type="binding site" evidence="9">
    <location>
        <position position="50"/>
    </location>
    <ligand>
        <name>S-adenosyl-L-methionine</name>
        <dbReference type="ChEBI" id="CHEBI:59789"/>
    </ligand>
</feature>
<comment type="catalytic activity">
    <reaction evidence="1 9">
        <text>S-adenosyl-L-methionine + a thiopurine = S-adenosyl-L-homocysteine + a thiopurine S-methylether.</text>
        <dbReference type="EC" id="2.1.1.67"/>
    </reaction>
</comment>
<dbReference type="InterPro" id="IPR025835">
    <property type="entry name" value="Thiopurine_S-MeTrfase"/>
</dbReference>
<dbReference type="PIRSF" id="PIRSF023956">
    <property type="entry name" value="Thiopurine_S-methyltransferase"/>
    <property type="match status" value="1"/>
</dbReference>
<keyword evidence="7 9" id="KW-0808">Transferase</keyword>
<feature type="binding site" evidence="9">
    <location>
        <position position="71"/>
    </location>
    <ligand>
        <name>S-adenosyl-L-methionine</name>
        <dbReference type="ChEBI" id="CHEBI:59789"/>
    </ligand>
</feature>
<dbReference type="NCBIfam" id="NF009732">
    <property type="entry name" value="PRK13255.1"/>
    <property type="match status" value="1"/>
</dbReference>
<dbReference type="EMBL" id="JARWAM010000006">
    <property type="protein sequence ID" value="MDR5905702.1"/>
    <property type="molecule type" value="Genomic_DNA"/>
</dbReference>
<reference evidence="10 11" key="1">
    <citation type="submission" date="2023-04" db="EMBL/GenBank/DDBJ databases">
        <title>A long-awaited taxogenomic arrangement of the family Halomonadaceae.</title>
        <authorList>
            <person name="De La Haba R."/>
            <person name="Chuvochina M."/>
            <person name="Wittouck S."/>
            <person name="Arahal D.R."/>
            <person name="Sanchez-Porro C."/>
            <person name="Hugenholtz P."/>
            <person name="Ventosa A."/>
        </authorList>
    </citation>
    <scope>NUCLEOTIDE SEQUENCE [LARGE SCALE GENOMIC DNA]</scope>
    <source>
        <strain evidence="10 11">DSM 26770</strain>
    </source>
</reference>
<protein>
    <recommendedName>
        <fullName evidence="4 9">Thiopurine S-methyltransferase</fullName>
        <ecNumber evidence="4 9">2.1.1.67</ecNumber>
    </recommendedName>
    <alternativeName>
        <fullName evidence="9">Thiopurine methyltransferase</fullName>
    </alternativeName>
</protein>
<proteinExistence type="inferred from homology"/>
<evidence type="ECO:0000256" key="3">
    <source>
        <dbReference type="ARBA" id="ARBA00008145"/>
    </source>
</evidence>
<dbReference type="Gene3D" id="3.40.50.150">
    <property type="entry name" value="Vaccinia Virus protein VP39"/>
    <property type="match status" value="1"/>
</dbReference>
<dbReference type="PROSITE" id="PS51585">
    <property type="entry name" value="SAM_MT_TPMT"/>
    <property type="match status" value="1"/>
</dbReference>
<comment type="caution">
    <text evidence="10">The sequence shown here is derived from an EMBL/GenBank/DDBJ whole genome shotgun (WGS) entry which is preliminary data.</text>
</comment>
<keyword evidence="6 9" id="KW-0489">Methyltransferase</keyword>
<evidence type="ECO:0000256" key="4">
    <source>
        <dbReference type="ARBA" id="ARBA00011905"/>
    </source>
</evidence>
<dbReference type="InterPro" id="IPR029063">
    <property type="entry name" value="SAM-dependent_MTases_sf"/>
</dbReference>
<comment type="similarity">
    <text evidence="3 9">Belongs to the class I-like SAM-binding methyltransferase superfamily. TPMT family.</text>
</comment>
<keyword evidence="8 9" id="KW-0949">S-adenosyl-L-methionine</keyword>
<evidence type="ECO:0000256" key="5">
    <source>
        <dbReference type="ARBA" id="ARBA00022490"/>
    </source>
</evidence>
<dbReference type="GO" id="GO:0032259">
    <property type="term" value="P:methylation"/>
    <property type="evidence" value="ECO:0007669"/>
    <property type="project" value="UniProtKB-KW"/>
</dbReference>
<dbReference type="Proteomes" id="UP001251374">
    <property type="component" value="Unassembled WGS sequence"/>
</dbReference>
<comment type="subcellular location">
    <subcellularLocation>
        <location evidence="2 9">Cytoplasm</location>
    </subcellularLocation>
</comment>
<dbReference type="GO" id="GO:0008119">
    <property type="term" value="F:thiopurine S-methyltransferase activity"/>
    <property type="evidence" value="ECO:0007669"/>
    <property type="project" value="UniProtKB-EC"/>
</dbReference>
<gene>
    <name evidence="9" type="primary">tpm</name>
    <name evidence="10" type="ORF">QC821_10495</name>
</gene>
<name>A0ABU1HE02_9GAMM</name>
<evidence type="ECO:0000256" key="1">
    <source>
        <dbReference type="ARBA" id="ARBA00000903"/>
    </source>
</evidence>
<dbReference type="PANTHER" id="PTHR10259">
    <property type="entry name" value="THIOPURINE S-METHYLTRANSFERASE"/>
    <property type="match status" value="1"/>
</dbReference>
<keyword evidence="11" id="KW-1185">Reference proteome</keyword>
<dbReference type="SUPFAM" id="SSF53335">
    <property type="entry name" value="S-adenosyl-L-methionine-dependent methyltransferases"/>
    <property type="match status" value="1"/>
</dbReference>
<evidence type="ECO:0000256" key="8">
    <source>
        <dbReference type="ARBA" id="ARBA00022691"/>
    </source>
</evidence>
<evidence type="ECO:0000313" key="10">
    <source>
        <dbReference type="EMBL" id="MDR5905702.1"/>
    </source>
</evidence>
<dbReference type="Pfam" id="PF05724">
    <property type="entry name" value="TPMT"/>
    <property type="match status" value="1"/>
</dbReference>
<dbReference type="EC" id="2.1.1.67" evidence="4 9"/>
<evidence type="ECO:0000256" key="6">
    <source>
        <dbReference type="ARBA" id="ARBA00022603"/>
    </source>
</evidence>